<dbReference type="PANTHER" id="PTHR42711:SF5">
    <property type="entry name" value="ABC TRANSPORTER ATP-BINDING PROTEIN NATA"/>
    <property type="match status" value="1"/>
</dbReference>
<protein>
    <submittedName>
        <fullName evidence="8">ATP-binding cassette domain-containing protein</fullName>
    </submittedName>
</protein>
<evidence type="ECO:0000256" key="5">
    <source>
        <dbReference type="ARBA" id="ARBA00022840"/>
    </source>
</evidence>
<dbReference type="SUPFAM" id="SSF52540">
    <property type="entry name" value="P-loop containing nucleoside triphosphate hydrolases"/>
    <property type="match status" value="1"/>
</dbReference>
<keyword evidence="3" id="KW-0813">Transport</keyword>
<gene>
    <name evidence="8" type="ORF">GCM10023321_77340</name>
</gene>
<evidence type="ECO:0000256" key="4">
    <source>
        <dbReference type="ARBA" id="ARBA00022741"/>
    </source>
</evidence>
<dbReference type="GO" id="GO:0005524">
    <property type="term" value="F:ATP binding"/>
    <property type="evidence" value="ECO:0007669"/>
    <property type="project" value="UniProtKB-KW"/>
</dbReference>
<organism evidence="8 9">
    <name type="scientific">Pseudonocardia eucalypti</name>
    <dbReference type="NCBI Taxonomy" id="648755"/>
    <lineage>
        <taxon>Bacteria</taxon>
        <taxon>Bacillati</taxon>
        <taxon>Actinomycetota</taxon>
        <taxon>Actinomycetes</taxon>
        <taxon>Pseudonocardiales</taxon>
        <taxon>Pseudonocardiaceae</taxon>
        <taxon>Pseudonocardia</taxon>
    </lineage>
</organism>
<dbReference type="InterPro" id="IPR027417">
    <property type="entry name" value="P-loop_NTPase"/>
</dbReference>
<evidence type="ECO:0000256" key="6">
    <source>
        <dbReference type="ARBA" id="ARBA00023251"/>
    </source>
</evidence>
<dbReference type="PROSITE" id="PS50893">
    <property type="entry name" value="ABC_TRANSPORTER_2"/>
    <property type="match status" value="1"/>
</dbReference>
<dbReference type="PANTHER" id="PTHR42711">
    <property type="entry name" value="ABC TRANSPORTER ATP-BINDING PROTEIN"/>
    <property type="match status" value="1"/>
</dbReference>
<evidence type="ECO:0000259" key="7">
    <source>
        <dbReference type="PROSITE" id="PS50893"/>
    </source>
</evidence>
<dbReference type="InterPro" id="IPR050763">
    <property type="entry name" value="ABC_transporter_ATP-binding"/>
</dbReference>
<evidence type="ECO:0000313" key="8">
    <source>
        <dbReference type="EMBL" id="GAA5174133.1"/>
    </source>
</evidence>
<reference evidence="9" key="1">
    <citation type="journal article" date="2019" name="Int. J. Syst. Evol. Microbiol.">
        <title>The Global Catalogue of Microorganisms (GCM) 10K type strain sequencing project: providing services to taxonomists for standard genome sequencing and annotation.</title>
        <authorList>
            <consortium name="The Broad Institute Genomics Platform"/>
            <consortium name="The Broad Institute Genome Sequencing Center for Infectious Disease"/>
            <person name="Wu L."/>
            <person name="Ma J."/>
        </authorList>
    </citation>
    <scope>NUCLEOTIDE SEQUENCE [LARGE SCALE GENOMIC DNA]</scope>
    <source>
        <strain evidence="9">JCM 18303</strain>
    </source>
</reference>
<dbReference type="Proteomes" id="UP001428817">
    <property type="component" value="Unassembled WGS sequence"/>
</dbReference>
<comment type="subcellular location">
    <subcellularLocation>
        <location evidence="1">Cell membrane</location>
        <topology evidence="1">Peripheral membrane protein</topology>
    </subcellularLocation>
</comment>
<dbReference type="InterPro" id="IPR003439">
    <property type="entry name" value="ABC_transporter-like_ATP-bd"/>
</dbReference>
<proteinExistence type="inferred from homology"/>
<dbReference type="InterPro" id="IPR003593">
    <property type="entry name" value="AAA+_ATPase"/>
</dbReference>
<name>A0ABP9RBP1_9PSEU</name>
<dbReference type="Gene3D" id="3.40.50.300">
    <property type="entry name" value="P-loop containing nucleotide triphosphate hydrolases"/>
    <property type="match status" value="1"/>
</dbReference>
<evidence type="ECO:0000256" key="2">
    <source>
        <dbReference type="ARBA" id="ARBA00005417"/>
    </source>
</evidence>
<keyword evidence="6" id="KW-0046">Antibiotic resistance</keyword>
<keyword evidence="4" id="KW-0547">Nucleotide-binding</keyword>
<keyword evidence="5 8" id="KW-0067">ATP-binding</keyword>
<dbReference type="Pfam" id="PF00005">
    <property type="entry name" value="ABC_tran"/>
    <property type="match status" value="1"/>
</dbReference>
<evidence type="ECO:0000313" key="9">
    <source>
        <dbReference type="Proteomes" id="UP001428817"/>
    </source>
</evidence>
<dbReference type="InterPro" id="IPR025302">
    <property type="entry name" value="DrrA1/2-like_C"/>
</dbReference>
<evidence type="ECO:0000256" key="1">
    <source>
        <dbReference type="ARBA" id="ARBA00004202"/>
    </source>
</evidence>
<sequence>MVPLLRFDELRKSYGEKSVLRGLTFEVRPGEMFGFCGANGAGKTTAMRIALGMATADSGAVSWAGRSIGVAERERIGYMPEERGLYGRMKPADQLVYLARLSGMKAAVARARANEWLERLNVKMRPADTLDKLSLGNQQKVQLIASVIHEPEVLILDEPFSGLDPVATDTLADVLDDIRATGVPVLFSSHQLDLVERLCQRVGIMSGGALVAVGGVEELRRAHGQRRLAITLSDPVTPEWPARLPVGRIIQRDAAAMLAEIGPDHRLDEIVSAAQALGTIRHLSVVEPTLFDIFRNVVSA</sequence>
<dbReference type="InterPro" id="IPR017871">
    <property type="entry name" value="ABC_transporter-like_CS"/>
</dbReference>
<keyword evidence="9" id="KW-1185">Reference proteome</keyword>
<feature type="domain" description="ABC transporter" evidence="7">
    <location>
        <begin position="5"/>
        <end position="232"/>
    </location>
</feature>
<comment type="caution">
    <text evidence="8">The sequence shown here is derived from an EMBL/GenBank/DDBJ whole genome shotgun (WGS) entry which is preliminary data.</text>
</comment>
<accession>A0ABP9RBP1</accession>
<dbReference type="Pfam" id="PF13732">
    <property type="entry name" value="DrrA1-3_C"/>
    <property type="match status" value="1"/>
</dbReference>
<dbReference type="RefSeq" id="WP_185059943.1">
    <property type="nucleotide sequence ID" value="NZ_BAABJP010000058.1"/>
</dbReference>
<comment type="similarity">
    <text evidence="2">Belongs to the ABC transporter superfamily.</text>
</comment>
<dbReference type="EMBL" id="BAABJP010000058">
    <property type="protein sequence ID" value="GAA5174133.1"/>
    <property type="molecule type" value="Genomic_DNA"/>
</dbReference>
<dbReference type="PROSITE" id="PS00211">
    <property type="entry name" value="ABC_TRANSPORTER_1"/>
    <property type="match status" value="1"/>
</dbReference>
<dbReference type="SMART" id="SM00382">
    <property type="entry name" value="AAA"/>
    <property type="match status" value="1"/>
</dbReference>
<evidence type="ECO:0000256" key="3">
    <source>
        <dbReference type="ARBA" id="ARBA00022448"/>
    </source>
</evidence>